<dbReference type="GO" id="GO:0035556">
    <property type="term" value="P:intracellular signal transduction"/>
    <property type="evidence" value="ECO:0007669"/>
    <property type="project" value="TreeGrafter"/>
</dbReference>
<comment type="caution">
    <text evidence="8">The sequence shown here is derived from an EMBL/GenBank/DDBJ whole genome shotgun (WGS) entry which is preliminary data.</text>
</comment>
<evidence type="ECO:0000256" key="1">
    <source>
        <dbReference type="ARBA" id="ARBA00010791"/>
    </source>
</evidence>
<organism evidence="8 9">
    <name type="scientific">Cucurbitaria berberidis CBS 394.84</name>
    <dbReference type="NCBI Taxonomy" id="1168544"/>
    <lineage>
        <taxon>Eukaryota</taxon>
        <taxon>Fungi</taxon>
        <taxon>Dikarya</taxon>
        <taxon>Ascomycota</taxon>
        <taxon>Pezizomycotina</taxon>
        <taxon>Dothideomycetes</taxon>
        <taxon>Pleosporomycetidae</taxon>
        <taxon>Pleosporales</taxon>
        <taxon>Pleosporineae</taxon>
        <taxon>Cucurbitariaceae</taxon>
        <taxon>Cucurbitaria</taxon>
    </lineage>
</organism>
<feature type="non-terminal residue" evidence="8">
    <location>
        <position position="1"/>
    </location>
</feature>
<keyword evidence="5" id="KW-0418">Kinase</keyword>
<evidence type="ECO:0000313" key="9">
    <source>
        <dbReference type="Proteomes" id="UP000800039"/>
    </source>
</evidence>
<dbReference type="PANTHER" id="PTHR24346:SF82">
    <property type="entry name" value="KP78A-RELATED"/>
    <property type="match status" value="1"/>
</dbReference>
<feature type="domain" description="Protein kinase" evidence="7">
    <location>
        <begin position="1"/>
        <end position="204"/>
    </location>
</feature>
<dbReference type="GO" id="GO:0004674">
    <property type="term" value="F:protein serine/threonine kinase activity"/>
    <property type="evidence" value="ECO:0007669"/>
    <property type="project" value="UniProtKB-KW"/>
</dbReference>
<dbReference type="GO" id="GO:0005737">
    <property type="term" value="C:cytoplasm"/>
    <property type="evidence" value="ECO:0007669"/>
    <property type="project" value="TreeGrafter"/>
</dbReference>
<dbReference type="InterPro" id="IPR011009">
    <property type="entry name" value="Kinase-like_dom_sf"/>
</dbReference>
<feature type="non-terminal residue" evidence="8">
    <location>
        <position position="341"/>
    </location>
</feature>
<evidence type="ECO:0000256" key="3">
    <source>
        <dbReference type="ARBA" id="ARBA00022679"/>
    </source>
</evidence>
<dbReference type="Pfam" id="PF00069">
    <property type="entry name" value="Pkinase"/>
    <property type="match status" value="1"/>
</dbReference>
<accession>A0A9P4GDD9</accession>
<dbReference type="RefSeq" id="XP_040786088.1">
    <property type="nucleotide sequence ID" value="XM_040927421.1"/>
</dbReference>
<dbReference type="InterPro" id="IPR000719">
    <property type="entry name" value="Prot_kinase_dom"/>
</dbReference>
<reference evidence="8" key="1">
    <citation type="submission" date="2020-01" db="EMBL/GenBank/DDBJ databases">
        <authorList>
            <consortium name="DOE Joint Genome Institute"/>
            <person name="Haridas S."/>
            <person name="Albert R."/>
            <person name="Binder M."/>
            <person name="Bloem J."/>
            <person name="Labutti K."/>
            <person name="Salamov A."/>
            <person name="Andreopoulos B."/>
            <person name="Baker S.E."/>
            <person name="Barry K."/>
            <person name="Bills G."/>
            <person name="Bluhm B.H."/>
            <person name="Cannon C."/>
            <person name="Castanera R."/>
            <person name="Culley D.E."/>
            <person name="Daum C."/>
            <person name="Ezra D."/>
            <person name="Gonzalez J.B."/>
            <person name="Henrissat B."/>
            <person name="Kuo A."/>
            <person name="Liang C."/>
            <person name="Lipzen A."/>
            <person name="Lutzoni F."/>
            <person name="Magnuson J."/>
            <person name="Mondo S."/>
            <person name="Nolan M."/>
            <person name="Ohm R."/>
            <person name="Pangilinan J."/>
            <person name="Park H.-J."/>
            <person name="Ramirez L."/>
            <person name="Alfaro M."/>
            <person name="Sun H."/>
            <person name="Tritt A."/>
            <person name="Yoshinaga Y."/>
            <person name="Zwiers L.-H."/>
            <person name="Turgeon B.G."/>
            <person name="Goodwin S.B."/>
            <person name="Spatafora J.W."/>
            <person name="Crous P.W."/>
            <person name="Grigoriev I.V."/>
        </authorList>
    </citation>
    <scope>NUCLEOTIDE SEQUENCE</scope>
    <source>
        <strain evidence="8">CBS 394.84</strain>
    </source>
</reference>
<dbReference type="GO" id="GO:0000226">
    <property type="term" value="P:microtubule cytoskeleton organization"/>
    <property type="evidence" value="ECO:0007669"/>
    <property type="project" value="TreeGrafter"/>
</dbReference>
<evidence type="ECO:0000256" key="5">
    <source>
        <dbReference type="ARBA" id="ARBA00022777"/>
    </source>
</evidence>
<keyword evidence="2" id="KW-0723">Serine/threonine-protein kinase</keyword>
<keyword evidence="4" id="KW-0547">Nucleotide-binding</keyword>
<dbReference type="GeneID" id="63844674"/>
<keyword evidence="6" id="KW-0067">ATP-binding</keyword>
<dbReference type="AlphaFoldDB" id="A0A9P4GDD9"/>
<dbReference type="GO" id="GO:0005524">
    <property type="term" value="F:ATP binding"/>
    <property type="evidence" value="ECO:0007669"/>
    <property type="project" value="UniProtKB-KW"/>
</dbReference>
<gene>
    <name evidence="8" type="ORF">K460DRAFT_256341</name>
</gene>
<dbReference type="PANTHER" id="PTHR24346">
    <property type="entry name" value="MAP/MICROTUBULE AFFINITY-REGULATING KINASE"/>
    <property type="match status" value="1"/>
</dbReference>
<dbReference type="Proteomes" id="UP000800039">
    <property type="component" value="Unassembled WGS sequence"/>
</dbReference>
<comment type="similarity">
    <text evidence="1">Belongs to the protein kinase superfamily. CAMK Ser/Thr protein kinase family. NIM1 subfamily.</text>
</comment>
<keyword evidence="9" id="KW-1185">Reference proteome</keyword>
<evidence type="ECO:0000256" key="2">
    <source>
        <dbReference type="ARBA" id="ARBA00022527"/>
    </source>
</evidence>
<protein>
    <recommendedName>
        <fullName evidence="7">Protein kinase domain-containing protein</fullName>
    </recommendedName>
</protein>
<sequence length="341" mass="38791">LRDVVRTQYYCYLLVQLGGHKTLFEYIKAHVRVEEEQARKFARQIGSALAYCHAHLILHQSLRVHKIIISKSGDIKITGLRLSKLDYGFSDGFSYKAVGSSMSNEREPNVYLRPLMMSESTPTLWDTGVRKDVRSFGIVLWTMLCGSSPVETNGTEISDTKMRGLMYFSAAEHFIDAHSLLHGLLSKGYSATMSLDQALSSRWMTYGYGCVPDNHTPAREPLTLPLDRKVVDRMTGFDFDFGSSENIKHMLTTIINSGEYQNASATWHSLQELHAPKEQNRTTRRSLFSIFVQKLKSPKQDAKPKEGVKVPSDFSTHLQKFTIAPAVPIYYLTREKLERER</sequence>
<keyword evidence="3" id="KW-0808">Transferase</keyword>
<dbReference type="PROSITE" id="PS50011">
    <property type="entry name" value="PROTEIN_KINASE_DOM"/>
    <property type="match status" value="1"/>
</dbReference>
<dbReference type="EMBL" id="ML976617">
    <property type="protein sequence ID" value="KAF1843525.1"/>
    <property type="molecule type" value="Genomic_DNA"/>
</dbReference>
<evidence type="ECO:0000256" key="4">
    <source>
        <dbReference type="ARBA" id="ARBA00022741"/>
    </source>
</evidence>
<proteinExistence type="inferred from homology"/>
<dbReference type="OrthoDB" id="193931at2759"/>
<dbReference type="Gene3D" id="1.10.510.10">
    <property type="entry name" value="Transferase(Phosphotransferase) domain 1"/>
    <property type="match status" value="1"/>
</dbReference>
<evidence type="ECO:0000259" key="7">
    <source>
        <dbReference type="PROSITE" id="PS50011"/>
    </source>
</evidence>
<name>A0A9P4GDD9_9PLEO</name>
<dbReference type="SMART" id="SM00220">
    <property type="entry name" value="S_TKc"/>
    <property type="match status" value="1"/>
</dbReference>
<dbReference type="SUPFAM" id="SSF56112">
    <property type="entry name" value="Protein kinase-like (PK-like)"/>
    <property type="match status" value="1"/>
</dbReference>
<evidence type="ECO:0000313" key="8">
    <source>
        <dbReference type="EMBL" id="KAF1843525.1"/>
    </source>
</evidence>
<evidence type="ECO:0000256" key="6">
    <source>
        <dbReference type="ARBA" id="ARBA00022840"/>
    </source>
</evidence>